<feature type="transmembrane region" description="Helical" evidence="2">
    <location>
        <begin position="204"/>
        <end position="222"/>
    </location>
</feature>
<dbReference type="PhylomeDB" id="A0A0G4FDV5"/>
<feature type="transmembrane region" description="Helical" evidence="2">
    <location>
        <begin position="122"/>
        <end position="144"/>
    </location>
</feature>
<dbReference type="AlphaFoldDB" id="A0A0G4FDV5"/>
<dbReference type="InParanoid" id="A0A0G4FDV5"/>
<gene>
    <name evidence="3" type="ORF">Vbra_9006</name>
</gene>
<organism evidence="3 4">
    <name type="scientific">Vitrella brassicaformis (strain CCMP3155)</name>
    <dbReference type="NCBI Taxonomy" id="1169540"/>
    <lineage>
        <taxon>Eukaryota</taxon>
        <taxon>Sar</taxon>
        <taxon>Alveolata</taxon>
        <taxon>Colpodellida</taxon>
        <taxon>Vitrellaceae</taxon>
        <taxon>Vitrella</taxon>
    </lineage>
</organism>
<feature type="transmembrane region" description="Helical" evidence="2">
    <location>
        <begin position="153"/>
        <end position="174"/>
    </location>
</feature>
<accession>A0A0G4FDV5</accession>
<dbReference type="VEuPathDB" id="CryptoDB:Vbra_9006"/>
<name>A0A0G4FDV5_VITBC</name>
<evidence type="ECO:0000313" key="4">
    <source>
        <dbReference type="Proteomes" id="UP000041254"/>
    </source>
</evidence>
<keyword evidence="2" id="KW-1133">Transmembrane helix</keyword>
<dbReference type="Proteomes" id="UP000041254">
    <property type="component" value="Unassembled WGS sequence"/>
</dbReference>
<protein>
    <recommendedName>
        <fullName evidence="5">Transmembrane protein</fullName>
    </recommendedName>
</protein>
<sequence length="306" mass="33560">MLPGWRVESRRHFKYHIHSIEQDLTTGAYQVSVAHHYADLSQSYGLQRYRLTIGVGGPANYALRCERQSIESPFGRQDFQSCEGHGSCCRCVASYGWLMKKSSARDDHKAAAMWRDFRGAGIFVYVVIGCVVPLLLLVGALCLLRAGNHWSDVIYGCTSLTLALAMMIVAVTHWRSSTDFDVCFDAKNERLEGDACPPSSPADFMTYICPSFLVLVVIYGICAGKNRAGQTPWERTTTTTHAPSAPVPKASSAQAPAAALTDVRVVGKPTDPQEDTDVDSTSDTTDTTAESENHKLGRPDGRYVPF</sequence>
<proteinExistence type="predicted"/>
<feature type="region of interest" description="Disordered" evidence="1">
    <location>
        <begin position="228"/>
        <end position="306"/>
    </location>
</feature>
<evidence type="ECO:0000313" key="3">
    <source>
        <dbReference type="EMBL" id="CEM11049.1"/>
    </source>
</evidence>
<keyword evidence="2" id="KW-0812">Transmembrane</keyword>
<keyword evidence="2" id="KW-0472">Membrane</keyword>
<feature type="compositionally biased region" description="Basic and acidic residues" evidence="1">
    <location>
        <begin position="291"/>
        <end position="306"/>
    </location>
</feature>
<keyword evidence="4" id="KW-1185">Reference proteome</keyword>
<dbReference type="EMBL" id="CDMY01000408">
    <property type="protein sequence ID" value="CEM11049.1"/>
    <property type="molecule type" value="Genomic_DNA"/>
</dbReference>
<evidence type="ECO:0008006" key="5">
    <source>
        <dbReference type="Google" id="ProtNLM"/>
    </source>
</evidence>
<reference evidence="3 4" key="1">
    <citation type="submission" date="2014-11" db="EMBL/GenBank/DDBJ databases">
        <authorList>
            <person name="Zhu J."/>
            <person name="Qi W."/>
            <person name="Song R."/>
        </authorList>
    </citation>
    <scope>NUCLEOTIDE SEQUENCE [LARGE SCALE GENOMIC DNA]</scope>
</reference>
<evidence type="ECO:0000256" key="2">
    <source>
        <dbReference type="SAM" id="Phobius"/>
    </source>
</evidence>
<evidence type="ECO:0000256" key="1">
    <source>
        <dbReference type="SAM" id="MobiDB-lite"/>
    </source>
</evidence>
<feature type="compositionally biased region" description="Low complexity" evidence="1">
    <location>
        <begin position="242"/>
        <end position="259"/>
    </location>
</feature>